<accession>X0X790</accession>
<name>X0X790_9ZZZZ</name>
<dbReference type="AlphaFoldDB" id="X0X790"/>
<comment type="caution">
    <text evidence="1">The sequence shown here is derived from an EMBL/GenBank/DDBJ whole genome shotgun (WGS) entry which is preliminary data.</text>
</comment>
<dbReference type="EMBL" id="BARS01047351">
    <property type="protein sequence ID" value="GAG39089.1"/>
    <property type="molecule type" value="Genomic_DNA"/>
</dbReference>
<feature type="non-terminal residue" evidence="1">
    <location>
        <position position="1"/>
    </location>
</feature>
<organism evidence="1">
    <name type="scientific">marine sediment metagenome</name>
    <dbReference type="NCBI Taxonomy" id="412755"/>
    <lineage>
        <taxon>unclassified sequences</taxon>
        <taxon>metagenomes</taxon>
        <taxon>ecological metagenomes</taxon>
    </lineage>
</organism>
<proteinExistence type="predicted"/>
<protein>
    <submittedName>
        <fullName evidence="1">Uncharacterized protein</fullName>
    </submittedName>
</protein>
<gene>
    <name evidence="1" type="ORF">S01H1_71136</name>
</gene>
<evidence type="ECO:0000313" key="1">
    <source>
        <dbReference type="EMBL" id="GAG39089.1"/>
    </source>
</evidence>
<reference evidence="1" key="1">
    <citation type="journal article" date="2014" name="Front. Microbiol.">
        <title>High frequency of phylogenetically diverse reductive dehalogenase-homologous genes in deep subseafloor sedimentary metagenomes.</title>
        <authorList>
            <person name="Kawai M."/>
            <person name="Futagami T."/>
            <person name="Toyoda A."/>
            <person name="Takaki Y."/>
            <person name="Nishi S."/>
            <person name="Hori S."/>
            <person name="Arai W."/>
            <person name="Tsubouchi T."/>
            <person name="Morono Y."/>
            <person name="Uchiyama I."/>
            <person name="Ito T."/>
            <person name="Fujiyama A."/>
            <person name="Inagaki F."/>
            <person name="Takami H."/>
        </authorList>
    </citation>
    <scope>NUCLEOTIDE SEQUENCE</scope>
    <source>
        <strain evidence="1">Expedition CK06-06</strain>
    </source>
</reference>
<sequence>DAFAVVRRAGEAVSMGILTEVIAPGDVCMFGARALSAAVGGPGSGKAVSVCAAGLRGYADVVNMIGVASGGQRGVTQESMCMICARFDGE</sequence>